<dbReference type="AlphaFoldDB" id="A0A381Y3U3"/>
<accession>A0A381Y3U3</accession>
<evidence type="ECO:0000313" key="2">
    <source>
        <dbReference type="EMBL" id="SVA71331.1"/>
    </source>
</evidence>
<feature type="compositionally biased region" description="Basic and acidic residues" evidence="1">
    <location>
        <begin position="8"/>
        <end position="29"/>
    </location>
</feature>
<feature type="region of interest" description="Disordered" evidence="1">
    <location>
        <begin position="1"/>
        <end position="91"/>
    </location>
</feature>
<feature type="compositionally biased region" description="Gly residues" evidence="1">
    <location>
        <begin position="73"/>
        <end position="82"/>
    </location>
</feature>
<name>A0A381Y3U3_9ZZZZ</name>
<protein>
    <submittedName>
        <fullName evidence="2">Uncharacterized protein</fullName>
    </submittedName>
</protein>
<gene>
    <name evidence="2" type="ORF">METZ01_LOCUS124185</name>
</gene>
<sequence>VVPCGKTAGDHARSESSHPKNLPHGEGEPRAPTSLADQGNYGRASHHRAPVHRPEPGQDLKEGGLTGSVRPHQGGGRAGGEGDCYITEGHNTAPVDRDLVDSECHWL</sequence>
<evidence type="ECO:0000256" key="1">
    <source>
        <dbReference type="SAM" id="MobiDB-lite"/>
    </source>
</evidence>
<organism evidence="2">
    <name type="scientific">marine metagenome</name>
    <dbReference type="NCBI Taxonomy" id="408172"/>
    <lineage>
        <taxon>unclassified sequences</taxon>
        <taxon>metagenomes</taxon>
        <taxon>ecological metagenomes</taxon>
    </lineage>
</organism>
<dbReference type="EMBL" id="UINC01017261">
    <property type="protein sequence ID" value="SVA71331.1"/>
    <property type="molecule type" value="Genomic_DNA"/>
</dbReference>
<reference evidence="2" key="1">
    <citation type="submission" date="2018-05" db="EMBL/GenBank/DDBJ databases">
        <authorList>
            <person name="Lanie J.A."/>
            <person name="Ng W.-L."/>
            <person name="Kazmierczak K.M."/>
            <person name="Andrzejewski T.M."/>
            <person name="Davidsen T.M."/>
            <person name="Wayne K.J."/>
            <person name="Tettelin H."/>
            <person name="Glass J.I."/>
            <person name="Rusch D."/>
            <person name="Podicherti R."/>
            <person name="Tsui H.-C.T."/>
            <person name="Winkler M.E."/>
        </authorList>
    </citation>
    <scope>NUCLEOTIDE SEQUENCE</scope>
</reference>
<feature type="non-terminal residue" evidence="2">
    <location>
        <position position="1"/>
    </location>
</feature>
<feature type="compositionally biased region" description="Basic and acidic residues" evidence="1">
    <location>
        <begin position="52"/>
        <end position="62"/>
    </location>
</feature>
<proteinExistence type="predicted"/>